<evidence type="ECO:0000256" key="1">
    <source>
        <dbReference type="SAM" id="MobiDB-lite"/>
    </source>
</evidence>
<evidence type="ECO:0000313" key="3">
    <source>
        <dbReference type="Proteomes" id="UP000031512"/>
    </source>
</evidence>
<dbReference type="GeneID" id="15803214"/>
<dbReference type="VEuPathDB" id="PiroplasmaDB:BEWA_038880"/>
<dbReference type="Proteomes" id="UP000031512">
    <property type="component" value="Unassembled WGS sequence"/>
</dbReference>
<reference evidence="2 3" key="1">
    <citation type="journal article" date="2012" name="BMC Genomics">
        <title>Comparative genomic analysis and phylogenetic position of Theileria equi.</title>
        <authorList>
            <person name="Kappmeyer L.S."/>
            <person name="Thiagarajan M."/>
            <person name="Herndon D.R."/>
            <person name="Ramsay J.D."/>
            <person name="Caler E."/>
            <person name="Djikeng A."/>
            <person name="Gillespie J.J."/>
            <person name="Lau A.O."/>
            <person name="Roalson E.H."/>
            <person name="Silva J.C."/>
            <person name="Silva M.G."/>
            <person name="Suarez C.E."/>
            <person name="Ueti M.W."/>
            <person name="Nene V.M."/>
            <person name="Mealey R.H."/>
            <person name="Knowles D.P."/>
            <person name="Brayton K.A."/>
        </authorList>
    </citation>
    <scope>NUCLEOTIDE SEQUENCE [LARGE SCALE GENOMIC DNA]</scope>
    <source>
        <strain evidence="2 3">WA</strain>
    </source>
</reference>
<keyword evidence="3" id="KW-1185">Reference proteome</keyword>
<dbReference type="RefSeq" id="XP_004833302.1">
    <property type="nucleotide sequence ID" value="XM_004833245.1"/>
</dbReference>
<proteinExistence type="predicted"/>
<accession>L1LF35</accession>
<gene>
    <name evidence="2" type="ORF">BEWA_038880</name>
</gene>
<organism evidence="2 3">
    <name type="scientific">Theileria equi strain WA</name>
    <dbReference type="NCBI Taxonomy" id="1537102"/>
    <lineage>
        <taxon>Eukaryota</taxon>
        <taxon>Sar</taxon>
        <taxon>Alveolata</taxon>
        <taxon>Apicomplexa</taxon>
        <taxon>Aconoidasida</taxon>
        <taxon>Piroplasmida</taxon>
        <taxon>Theileriidae</taxon>
        <taxon>Theileria</taxon>
    </lineage>
</organism>
<comment type="caution">
    <text evidence="2">The sequence shown here is derived from an EMBL/GenBank/DDBJ whole genome shotgun (WGS) entry which is preliminary data.</text>
</comment>
<sequence>MHTASLDLNFGQESQGISYGSSMDSWSGSVPSVTSSAHPGIKSRLSSVGNATSSTGAFGNTMWSNTQQSGPLTSPFASSSQTSVPFTQTNSLITDSSIGSNLAGGYNSPVVGPQGGAHNIFIAPEPEDKSEAYLDGSGAVTMDFISSPLDKQGFSMGKLSVGTELCSGIEQSCIMHDWLGIVDAISVHV</sequence>
<feature type="region of interest" description="Disordered" evidence="1">
    <location>
        <begin position="58"/>
        <end position="81"/>
    </location>
</feature>
<name>L1LF35_THEEQ</name>
<evidence type="ECO:0000313" key="2">
    <source>
        <dbReference type="EMBL" id="EKX73850.1"/>
    </source>
</evidence>
<dbReference type="AlphaFoldDB" id="L1LF35"/>
<dbReference type="KEGG" id="beq:BEWA_038880"/>
<dbReference type="EMBL" id="ACOU01000002">
    <property type="protein sequence ID" value="EKX73850.1"/>
    <property type="molecule type" value="Genomic_DNA"/>
</dbReference>
<protein>
    <submittedName>
        <fullName evidence="2">Uncharacterized protein</fullName>
    </submittedName>
</protein>